<dbReference type="SUPFAM" id="SSF57362">
    <property type="entry name" value="BPTI-like"/>
    <property type="match status" value="7"/>
</dbReference>
<dbReference type="GO" id="GO:0004867">
    <property type="term" value="F:serine-type endopeptidase inhibitor activity"/>
    <property type="evidence" value="ECO:0007669"/>
    <property type="project" value="UniProtKB-KW"/>
</dbReference>
<dbReference type="PANTHER" id="PTHR10083">
    <property type="entry name" value="KUNITZ-TYPE PROTEASE INHIBITOR-RELATED"/>
    <property type="match status" value="1"/>
</dbReference>
<feature type="region of interest" description="Disordered" evidence="7">
    <location>
        <begin position="846"/>
        <end position="890"/>
    </location>
</feature>
<evidence type="ECO:0000256" key="1">
    <source>
        <dbReference type="ARBA" id="ARBA00004613"/>
    </source>
</evidence>
<keyword evidence="12" id="KW-1185">Reference proteome</keyword>
<dbReference type="PROSITE" id="PS00484">
    <property type="entry name" value="THYROGLOBULIN_1_1"/>
    <property type="match status" value="1"/>
</dbReference>
<feature type="domain" description="Thyroglobulin type-1" evidence="10">
    <location>
        <begin position="116"/>
        <end position="182"/>
    </location>
</feature>
<feature type="region of interest" description="Disordered" evidence="7">
    <location>
        <begin position="1222"/>
        <end position="1293"/>
    </location>
</feature>
<dbReference type="SMR" id="A0A7I8X5V5"/>
<dbReference type="SMART" id="SM00289">
    <property type="entry name" value="WR1"/>
    <property type="match status" value="4"/>
</dbReference>
<protein>
    <submittedName>
        <fullName evidence="11">(pine wood nematode) hypothetical protein</fullName>
    </submittedName>
</protein>
<dbReference type="Gene3D" id="4.10.800.10">
    <property type="entry name" value="Thyroglobulin type-1"/>
    <property type="match status" value="1"/>
</dbReference>
<dbReference type="Pfam" id="PF00086">
    <property type="entry name" value="Thyroglobulin_1"/>
    <property type="match status" value="1"/>
</dbReference>
<dbReference type="EMBL" id="CAJFCV020000005">
    <property type="protein sequence ID" value="CAG9122714.1"/>
    <property type="molecule type" value="Genomic_DNA"/>
</dbReference>
<feature type="compositionally biased region" description="Polar residues" evidence="7">
    <location>
        <begin position="1456"/>
        <end position="1473"/>
    </location>
</feature>
<dbReference type="InterPro" id="IPR050098">
    <property type="entry name" value="TFPI/VKTCI-like"/>
</dbReference>
<feature type="compositionally biased region" description="Pro residues" evidence="7">
    <location>
        <begin position="854"/>
        <end position="864"/>
    </location>
</feature>
<feature type="compositionally biased region" description="Polar residues" evidence="7">
    <location>
        <begin position="1415"/>
        <end position="1433"/>
    </location>
</feature>
<feature type="region of interest" description="Disordered" evidence="7">
    <location>
        <begin position="1588"/>
        <end position="1618"/>
    </location>
</feature>
<dbReference type="InterPro" id="IPR002223">
    <property type="entry name" value="Kunitz_BPTI"/>
</dbReference>
<dbReference type="PRINTS" id="PR00759">
    <property type="entry name" value="BASICPTASE"/>
</dbReference>
<feature type="region of interest" description="Disordered" evidence="7">
    <location>
        <begin position="1663"/>
        <end position="1783"/>
    </location>
</feature>
<dbReference type="Proteomes" id="UP000582659">
    <property type="component" value="Unassembled WGS sequence"/>
</dbReference>
<evidence type="ECO:0000256" key="6">
    <source>
        <dbReference type="PROSITE-ProRule" id="PRU00500"/>
    </source>
</evidence>
<keyword evidence="2" id="KW-0964">Secreted</keyword>
<dbReference type="InterPro" id="IPR006150">
    <property type="entry name" value="Cys_repeat_1"/>
</dbReference>
<dbReference type="GO" id="GO:0005615">
    <property type="term" value="C:extracellular space"/>
    <property type="evidence" value="ECO:0007669"/>
    <property type="project" value="TreeGrafter"/>
</dbReference>
<feature type="domain" description="BPTI/Kunitz inhibitor" evidence="9">
    <location>
        <begin position="706"/>
        <end position="756"/>
    </location>
</feature>
<feature type="compositionally biased region" description="Low complexity" evidence="7">
    <location>
        <begin position="1078"/>
        <end position="1088"/>
    </location>
</feature>
<dbReference type="Proteomes" id="UP000659654">
    <property type="component" value="Unassembled WGS sequence"/>
</dbReference>
<feature type="domain" description="BPTI/Kunitz inhibitor" evidence="9">
    <location>
        <begin position="1967"/>
        <end position="2017"/>
    </location>
</feature>
<dbReference type="PROSITE" id="PS50279">
    <property type="entry name" value="BPTI_KUNITZ_2"/>
    <property type="match status" value="7"/>
</dbReference>
<feature type="domain" description="BPTI/Kunitz inhibitor" evidence="9">
    <location>
        <begin position="642"/>
        <end position="692"/>
    </location>
</feature>
<evidence type="ECO:0000256" key="2">
    <source>
        <dbReference type="ARBA" id="ARBA00022525"/>
    </source>
</evidence>
<dbReference type="SMART" id="SM00211">
    <property type="entry name" value="TY"/>
    <property type="match status" value="1"/>
</dbReference>
<feature type="compositionally biased region" description="Pro residues" evidence="7">
    <location>
        <begin position="548"/>
        <end position="562"/>
    </location>
</feature>
<accession>A0A7I8X5V5</accession>
<evidence type="ECO:0000256" key="8">
    <source>
        <dbReference type="SAM" id="SignalP"/>
    </source>
</evidence>
<feature type="domain" description="BPTI/Kunitz inhibitor" evidence="9">
    <location>
        <begin position="315"/>
        <end position="365"/>
    </location>
</feature>
<evidence type="ECO:0000313" key="11">
    <source>
        <dbReference type="EMBL" id="CAD5231496.1"/>
    </source>
</evidence>
<comment type="caution">
    <text evidence="11">The sequence shown here is derived from an EMBL/GenBank/DDBJ whole genome shotgun (WGS) entry which is preliminary data.</text>
</comment>
<keyword evidence="4" id="KW-0722">Serine protease inhibitor</keyword>
<feature type="compositionally biased region" description="Pro residues" evidence="7">
    <location>
        <begin position="1389"/>
        <end position="1400"/>
    </location>
</feature>
<feature type="region of interest" description="Disordered" evidence="7">
    <location>
        <begin position="1328"/>
        <end position="1504"/>
    </location>
</feature>
<feature type="compositionally biased region" description="Low complexity" evidence="7">
    <location>
        <begin position="1009"/>
        <end position="1020"/>
    </location>
</feature>
<evidence type="ECO:0000256" key="4">
    <source>
        <dbReference type="ARBA" id="ARBA00022900"/>
    </source>
</evidence>
<evidence type="ECO:0000313" key="12">
    <source>
        <dbReference type="Proteomes" id="UP000659654"/>
    </source>
</evidence>
<proteinExistence type="predicted"/>
<dbReference type="InterPro" id="IPR036880">
    <property type="entry name" value="Kunitz_BPTI_sf"/>
</dbReference>
<feature type="compositionally biased region" description="Low complexity" evidence="7">
    <location>
        <begin position="1691"/>
        <end position="1725"/>
    </location>
</feature>
<comment type="caution">
    <text evidence="6">Lacks conserved residue(s) required for the propagation of feature annotation.</text>
</comment>
<dbReference type="CDD" id="cd00109">
    <property type="entry name" value="Kunitz-type"/>
    <property type="match status" value="4"/>
</dbReference>
<feature type="compositionally biased region" description="Low complexity" evidence="7">
    <location>
        <begin position="525"/>
        <end position="547"/>
    </location>
</feature>
<evidence type="ECO:0000259" key="10">
    <source>
        <dbReference type="PROSITE" id="PS51162"/>
    </source>
</evidence>
<feature type="disulfide bond" evidence="6">
    <location>
        <begin position="151"/>
        <end position="158"/>
    </location>
</feature>
<feature type="chain" id="PRO_5036400091" evidence="8">
    <location>
        <begin position="23"/>
        <end position="2251"/>
    </location>
</feature>
<feature type="compositionally biased region" description="Basic and acidic residues" evidence="7">
    <location>
        <begin position="469"/>
        <end position="478"/>
    </location>
</feature>
<comment type="subcellular location">
    <subcellularLocation>
        <location evidence="1">Secreted</location>
    </subcellularLocation>
</comment>
<keyword evidence="3" id="KW-0646">Protease inhibitor</keyword>
<dbReference type="EMBL" id="CAJFDI010000005">
    <property type="protein sequence ID" value="CAD5231496.1"/>
    <property type="molecule type" value="Genomic_DNA"/>
</dbReference>
<keyword evidence="5 6" id="KW-1015">Disulfide bond</keyword>
<sequence length="2251" mass="246594">MRRIDALSVALCALLLVQTVISQEADPCKRQPFRGRCPGTGPNGQPQRSQFVLRYYLRSGECVSYPYGHCSNDENEPKLFRYKEECEDACIGDKEVVEHTQSPNSVQTYATMSPGKSECQKQRELKGSGNLVKGAYVPECEADGSFKALQCEQDGLTCFCVDRSGIELTNSRCQPGQPKPDCEKIAAAPPMRSNECTGGVNAGPCQGHIPRWFYDERTLQCKQFDYSGCGGNGNNYATEVACKLRCAPQPEAKDQFCHSGLPLKNPEGSLADCSKSSCPSGFKCNNLPTQSVCCPDVEKNAEAGVLDSGRKANPCSLPKERGPCDKYELRFYYSAELKECKYFFYGGCDGNANNFGRKEECDQVCNAGQAVNAGETPTAAPATEVQEQTTAQETVVPAVTTEVIPENEPEPIQTTVDTFEPSTTTVVERTTVDQTLVKLNSKEEEATEERPEDRQTTVAEIEAPSEQKATTEEQKTETEAPANEATTQQAVQVDSEAQAEEKSEQKETSKPIDNGTEDSELTQRPVQETEVPTQPQTQPPETVAPVQTRPPRPQTKRPPPPTTTAVPLPTNRCQHPVDSGNCGGRFDRWIWNAEKRICESFIYTGCGGNGNNFGSREECLSICHIEVVPKVSPKEVDLENVCDAEIDAGNCGGSFLRFAFDKETKDCKQFNYGGCGGNGNNFANMKDCRKKCADNVQATTLPEDLCEHPVDVGECSGVFARFAYNQLTNDCQQFTYGGCGGNGNNFPNKAECLSACAKVKCPPEPACDIGRCQLVKDAHGCSFCSCPPPPSISHPPLQPPPVINQRPHCPVLDLQSCTDPCIIFTNREGCQECVCPVTPPTFVPRPPGSFEGRPPAPPAPPAPVDIPHKQPKPPTVEGRPLKQNTENEIRDEVRPEVFPEREFPIQPAPPPRQHAIAPPDFSEPFPELGEQCTQRMDPGPCSNFVQRWFFNPAQGACEPFQYGGCAGNRNHFFTERECQIHCQRFAARVETTTEFVAPSHQFPNAPVAERGNGQQRGAEQQGERQRFQGLIEKGFRGQQQVVQQQRFQGQSQGFRNEQVPQQGHLEEGFRAQQPSIPQQGFQKQGQGFRSEQVPQQGQFEQAPRGQQQVVQQQQFQGRSQGFQNEQSPQQGQFEQRFQGQQQPILHQGFQQQGQGFQGERQVQGQRPIAEPNHRPQPSAQSEQGVVVSRPIQSGPHVPERRIQNQQFEFIEQNLNNHEAVNVDMPKSAPRPSVPSGADLKNFGSSLEGHMERGNVEQSNFPPQSTFERKDTLTAQSTSAPLPSPAFQPSENAQSGLVTRAWHFVSKAPLQPENGQPLSPQLVVPLPFEPVQKENPSPQEPPVSFGQDTKSRPVVHAQPSLQEISQGEGYNPEQALSRENNPYAVKNSQTPPPNFNIPPFKPSGNINDQYIPPQAQPSYPNQFNGPSVNNQQYIPPQPATIGPNVRPTINEVAHGNPWTSPTVAPSAQPPQTSHAVVPPAESSQSEYRKVKDLAPAPLAPTESDKTVKKVEEVKVEEQTEPSTIKTTELTTEALVEAKVTEEIKETTPEVTTEATTHRLNIKPISEVNAKAKASKIEPLLEKAIEVKTEEKEVHSGEFQPAISQKGKMPVASTSFDGNDVVEKPQVKQSLVELKPVEVPKKSIEESTLASEHLIPSFVDMDQDKDLLEPASGEEPIDISKSVDITASEAPVQSSSSQTTQETTKSESTITQSTTPKDVPTTSRATSPVPPPTTSRPAQQGLPNFRENPLPADKVIQPPTTEAPEVPEEKTTYPAEPMTTPNPALASQSTIGRIVTGGLNYQTGKQHGVKNNPSANIDESQLDLVSGKPIETLEEAAQHFDNVAACPNHKEPLRYADGNTVLCLPGRNQCPDNSVCYFNGLDFFCCPNVDDPYDNHIFGGYDGEEEKHGYKNTLNIKAIPSRARRHAAQRPLPASSFSIDHITSPLRFDGQAPKQISRAGLAGLRVNPCTQEVQKGSCEGQHLRYFYDIHSDDCRLFYFSGCDGNDNNFATQVECERRCKLGPIIEKPAPIANDKTPAGQCPNGQAPLGENAPVLCGNQTDSIGCPSGYYCREGPPDVCCPTEGNEILTPQRQWGDVRRKERVQFSASVSEKAPLPVHQAAFGVATKTQDKDLDQKIPLIEAKNEPEDISQAKQPELFPSNMCPDGSDALNGSEGKPLVCGAGLSLDGFKMCPRGFYCSMDLERNSRLCCPLEIQSSNVPPPPVVAPYLGHRHANPGEAIGRGSLPSDLRRRA</sequence>
<dbReference type="PANTHER" id="PTHR10083:SF381">
    <property type="entry name" value="BPTI_KUNITZ INHIBITOR DOMAIN-CONTAINING PROTEIN"/>
    <property type="match status" value="1"/>
</dbReference>
<feature type="region of interest" description="Disordered" evidence="7">
    <location>
        <begin position="1073"/>
        <end position="1197"/>
    </location>
</feature>
<evidence type="ECO:0000256" key="5">
    <source>
        <dbReference type="ARBA" id="ARBA00023157"/>
    </source>
</evidence>
<dbReference type="Gene3D" id="4.10.410.10">
    <property type="entry name" value="Pancreatic trypsin inhibitor Kunitz domain"/>
    <property type="match status" value="8"/>
</dbReference>
<feature type="compositionally biased region" description="Low complexity" evidence="7">
    <location>
        <begin position="1104"/>
        <end position="1165"/>
    </location>
</feature>
<keyword evidence="8" id="KW-0732">Signal</keyword>
<feature type="region of interest" description="Disordered" evidence="7">
    <location>
        <begin position="1637"/>
        <end position="1656"/>
    </location>
</feature>
<feature type="compositionally biased region" description="Low complexity" evidence="7">
    <location>
        <begin position="479"/>
        <end position="490"/>
    </location>
</feature>
<feature type="compositionally biased region" description="Polar residues" evidence="7">
    <location>
        <begin position="1272"/>
        <end position="1293"/>
    </location>
</feature>
<dbReference type="CDD" id="cd00191">
    <property type="entry name" value="TY"/>
    <property type="match status" value="1"/>
</dbReference>
<dbReference type="SUPFAM" id="SSF57610">
    <property type="entry name" value="Thyroglobulin type-1 domain"/>
    <property type="match status" value="1"/>
</dbReference>
<feature type="domain" description="BPTI/Kunitz inhibitor" evidence="9">
    <location>
        <begin position="573"/>
        <end position="623"/>
    </location>
</feature>
<feature type="compositionally biased region" description="Basic and acidic residues" evidence="7">
    <location>
        <begin position="499"/>
        <end position="510"/>
    </location>
</feature>
<dbReference type="PROSITE" id="PS51162">
    <property type="entry name" value="THYROGLOBULIN_1_2"/>
    <property type="match status" value="1"/>
</dbReference>
<feature type="compositionally biased region" description="Polar residues" evidence="7">
    <location>
        <begin position="1255"/>
        <end position="1265"/>
    </location>
</feature>
<evidence type="ECO:0000259" key="9">
    <source>
        <dbReference type="PROSITE" id="PS50279"/>
    </source>
</evidence>
<organism evidence="11 12">
    <name type="scientific">Bursaphelenchus xylophilus</name>
    <name type="common">Pinewood nematode worm</name>
    <name type="synonym">Aphelenchoides xylophilus</name>
    <dbReference type="NCBI Taxonomy" id="6326"/>
    <lineage>
        <taxon>Eukaryota</taxon>
        <taxon>Metazoa</taxon>
        <taxon>Ecdysozoa</taxon>
        <taxon>Nematoda</taxon>
        <taxon>Chromadorea</taxon>
        <taxon>Rhabditida</taxon>
        <taxon>Tylenchina</taxon>
        <taxon>Tylenchomorpha</taxon>
        <taxon>Aphelenchoidea</taxon>
        <taxon>Aphelenchoididae</taxon>
        <taxon>Bursaphelenchus</taxon>
    </lineage>
</organism>
<dbReference type="OrthoDB" id="4473401at2759"/>
<gene>
    <name evidence="11" type="ORF">BXYJ_LOCUS11592</name>
</gene>
<feature type="region of interest" description="Disordered" evidence="7">
    <location>
        <begin position="997"/>
        <end position="1024"/>
    </location>
</feature>
<dbReference type="FunFam" id="4.10.410.10:FF:000020">
    <property type="entry name" value="Collagen, type VI, alpha 3"/>
    <property type="match status" value="2"/>
</dbReference>
<dbReference type="InterPro" id="IPR036857">
    <property type="entry name" value="Thyroglobulin_1_sf"/>
</dbReference>
<dbReference type="InterPro" id="IPR028150">
    <property type="entry name" value="Lustrin_cystein"/>
</dbReference>
<dbReference type="InterPro" id="IPR000716">
    <property type="entry name" value="Thyroglobulin_1"/>
</dbReference>
<name>A0A7I8X5V5_BURXY</name>
<feature type="compositionally biased region" description="Basic and acidic residues" evidence="7">
    <location>
        <begin position="440"/>
        <end position="455"/>
    </location>
</feature>
<dbReference type="SMART" id="SM00131">
    <property type="entry name" value="KU"/>
    <property type="match status" value="7"/>
</dbReference>
<feature type="domain" description="BPTI/Kunitz inhibitor" evidence="9">
    <location>
        <begin position="196"/>
        <end position="246"/>
    </location>
</feature>
<dbReference type="Pfam" id="PF14625">
    <property type="entry name" value="Lustrin_cystein"/>
    <property type="match status" value="4"/>
</dbReference>
<evidence type="ECO:0000256" key="7">
    <source>
        <dbReference type="SAM" id="MobiDB-lite"/>
    </source>
</evidence>
<feature type="region of interest" description="Disordered" evidence="7">
    <location>
        <begin position="437"/>
        <end position="572"/>
    </location>
</feature>
<dbReference type="PROSITE" id="PS00280">
    <property type="entry name" value="BPTI_KUNITZ_1"/>
    <property type="match status" value="6"/>
</dbReference>
<evidence type="ECO:0000256" key="3">
    <source>
        <dbReference type="ARBA" id="ARBA00022690"/>
    </source>
</evidence>
<dbReference type="Pfam" id="PF00014">
    <property type="entry name" value="Kunitz_BPTI"/>
    <property type="match status" value="7"/>
</dbReference>
<feature type="signal peptide" evidence="8">
    <location>
        <begin position="1"/>
        <end position="22"/>
    </location>
</feature>
<feature type="domain" description="BPTI/Kunitz inhibitor" evidence="9">
    <location>
        <begin position="932"/>
        <end position="982"/>
    </location>
</feature>
<reference evidence="11" key="1">
    <citation type="submission" date="2020-09" db="EMBL/GenBank/DDBJ databases">
        <authorList>
            <person name="Kikuchi T."/>
        </authorList>
    </citation>
    <scope>NUCLEOTIDE SEQUENCE</scope>
    <source>
        <strain evidence="11">Ka4C1</strain>
    </source>
</reference>
<dbReference type="InterPro" id="IPR020901">
    <property type="entry name" value="Prtase_inh_Kunz-CS"/>
</dbReference>